<dbReference type="CDD" id="cd00055">
    <property type="entry name" value="EGF_Lam"/>
    <property type="match status" value="1"/>
</dbReference>
<sequence>MTDLEVIPSGSNSTRAFDCHVNEDCNSGACVSGYCFCHQFTAGRHCEIGFHSVLWPNYQAFRFTFLCIVVLLLAVCSLSTYKSFQLWNHKKEAFKLKAVNHCIVGFFLILRIIYFAADPWGSQDIIPYALSKFLYGFPIYVLFTAYEVLLLYWAGTYHNIVQKLDKSTNNQVVDKTKPVFVIANSIWFAFELVKIIFDLTHNHDRVLLTGIYTAYNIYVAVSTLAVLIGFIIYGNLLYKRVKLLPTDAEKKRITLNRLLSITIAVCISIGACLIPPIVFYHLKFYSSPRGALTLTSVVASIEVALVIELLLIMKPKGILLNNMNEEKASKLQKQSQQSTISGMGGATPTDDTTQRKGVFDCFS</sequence>
<feature type="transmembrane region" description="Helical" evidence="7">
    <location>
        <begin position="258"/>
        <end position="279"/>
    </location>
</feature>
<protein>
    <recommendedName>
        <fullName evidence="8">THH1/TOM1/TOM3 domain-containing protein</fullName>
    </recommendedName>
</protein>
<dbReference type="Proteomes" id="UP000695562">
    <property type="component" value="Unassembled WGS sequence"/>
</dbReference>
<comment type="subcellular location">
    <subcellularLocation>
        <location evidence="1">Endomembrane system</location>
        <topology evidence="1">Multi-pass membrane protein</topology>
    </subcellularLocation>
</comment>
<dbReference type="PANTHER" id="PTHR31142:SF33">
    <property type="entry name" value="EGF-LIKE DOMAIN-CONTAINING PROTEIN-RELATED"/>
    <property type="match status" value="1"/>
</dbReference>
<feature type="transmembrane region" description="Helical" evidence="7">
    <location>
        <begin position="291"/>
        <end position="313"/>
    </location>
</feature>
<evidence type="ECO:0000256" key="6">
    <source>
        <dbReference type="SAM" id="MobiDB-lite"/>
    </source>
</evidence>
<evidence type="ECO:0000256" key="4">
    <source>
        <dbReference type="ARBA" id="ARBA00022989"/>
    </source>
</evidence>
<feature type="transmembrane region" description="Helical" evidence="7">
    <location>
        <begin position="137"/>
        <end position="157"/>
    </location>
</feature>
<dbReference type="OrthoDB" id="19798at2759"/>
<feature type="transmembrane region" description="Helical" evidence="7">
    <location>
        <begin position="98"/>
        <end position="117"/>
    </location>
</feature>
<feature type="transmembrane region" description="Helical" evidence="7">
    <location>
        <begin position="217"/>
        <end position="238"/>
    </location>
</feature>
<reference evidence="9" key="1">
    <citation type="submission" date="2020-01" db="EMBL/GenBank/DDBJ databases">
        <title>Development of genomics and gene disruption for Polysphondylium violaceum indicates a role for the polyketide synthase stlB in stalk morphogenesis.</title>
        <authorList>
            <person name="Narita B."/>
            <person name="Kawabe Y."/>
            <person name="Kin K."/>
            <person name="Saito T."/>
            <person name="Gibbs R."/>
            <person name="Kuspa A."/>
            <person name="Muzny D."/>
            <person name="Queller D."/>
            <person name="Richards S."/>
            <person name="Strassman J."/>
            <person name="Sucgang R."/>
            <person name="Worley K."/>
            <person name="Schaap P."/>
        </authorList>
    </citation>
    <scope>NUCLEOTIDE SEQUENCE</scope>
    <source>
        <strain evidence="9">QSvi11</strain>
    </source>
</reference>
<evidence type="ECO:0000256" key="3">
    <source>
        <dbReference type="ARBA" id="ARBA00022692"/>
    </source>
</evidence>
<evidence type="ECO:0000256" key="2">
    <source>
        <dbReference type="ARBA" id="ARBA00006779"/>
    </source>
</evidence>
<dbReference type="InterPro" id="IPR009457">
    <property type="entry name" value="THH1/TOM1/TOM3_dom"/>
</dbReference>
<dbReference type="GO" id="GO:0012505">
    <property type="term" value="C:endomembrane system"/>
    <property type="evidence" value="ECO:0007669"/>
    <property type="project" value="UniProtKB-SubCell"/>
</dbReference>
<dbReference type="AlphaFoldDB" id="A0A8J4Q0P0"/>
<organism evidence="9 10">
    <name type="scientific">Polysphondylium violaceum</name>
    <dbReference type="NCBI Taxonomy" id="133409"/>
    <lineage>
        <taxon>Eukaryota</taxon>
        <taxon>Amoebozoa</taxon>
        <taxon>Evosea</taxon>
        <taxon>Eumycetozoa</taxon>
        <taxon>Dictyostelia</taxon>
        <taxon>Dictyosteliales</taxon>
        <taxon>Dictyosteliaceae</taxon>
        <taxon>Polysphondylium</taxon>
    </lineage>
</organism>
<feature type="transmembrane region" description="Helical" evidence="7">
    <location>
        <begin position="178"/>
        <end position="197"/>
    </location>
</feature>
<feature type="compositionally biased region" description="Basic and acidic residues" evidence="6">
    <location>
        <begin position="352"/>
        <end position="363"/>
    </location>
</feature>
<dbReference type="InterPro" id="IPR040226">
    <property type="entry name" value="THH1/TOM1/TOM3"/>
</dbReference>
<dbReference type="EMBL" id="AJWJ01000057">
    <property type="protein sequence ID" value="KAF2076552.1"/>
    <property type="molecule type" value="Genomic_DNA"/>
</dbReference>
<dbReference type="PANTHER" id="PTHR31142">
    <property type="entry name" value="TOBAMOVIRUS MULTIPLICATION PROTEIN 1-LIKE ISOFORM X1"/>
    <property type="match status" value="1"/>
</dbReference>
<evidence type="ECO:0000256" key="5">
    <source>
        <dbReference type="ARBA" id="ARBA00023136"/>
    </source>
</evidence>
<accession>A0A8J4Q0P0</accession>
<comment type="similarity">
    <text evidence="2">Belongs to the plant tobamovirus multiplication TOM1 protein family.</text>
</comment>
<keyword evidence="4 7" id="KW-1133">Transmembrane helix</keyword>
<evidence type="ECO:0000313" key="10">
    <source>
        <dbReference type="Proteomes" id="UP000695562"/>
    </source>
</evidence>
<gene>
    <name evidence="9" type="ORF">CYY_002166</name>
</gene>
<evidence type="ECO:0000256" key="7">
    <source>
        <dbReference type="SAM" id="Phobius"/>
    </source>
</evidence>
<keyword evidence="5 7" id="KW-0472">Membrane</keyword>
<feature type="region of interest" description="Disordered" evidence="6">
    <location>
        <begin position="331"/>
        <end position="363"/>
    </location>
</feature>
<name>A0A8J4Q0P0_9MYCE</name>
<proteinExistence type="inferred from homology"/>
<keyword evidence="10" id="KW-1185">Reference proteome</keyword>
<feature type="transmembrane region" description="Helical" evidence="7">
    <location>
        <begin position="60"/>
        <end position="78"/>
    </location>
</feature>
<dbReference type="Pfam" id="PF06454">
    <property type="entry name" value="THH1_TOM1-3_dom"/>
    <property type="match status" value="1"/>
</dbReference>
<keyword evidence="3 7" id="KW-0812">Transmembrane</keyword>
<feature type="domain" description="THH1/TOM1/TOM3" evidence="8">
    <location>
        <begin position="59"/>
        <end position="269"/>
    </location>
</feature>
<evidence type="ECO:0000259" key="8">
    <source>
        <dbReference type="Pfam" id="PF06454"/>
    </source>
</evidence>
<dbReference type="InterPro" id="IPR002049">
    <property type="entry name" value="LE_dom"/>
</dbReference>
<evidence type="ECO:0000313" key="9">
    <source>
        <dbReference type="EMBL" id="KAF2076552.1"/>
    </source>
</evidence>
<comment type="caution">
    <text evidence="9">The sequence shown here is derived from an EMBL/GenBank/DDBJ whole genome shotgun (WGS) entry which is preliminary data.</text>
</comment>
<evidence type="ECO:0000256" key="1">
    <source>
        <dbReference type="ARBA" id="ARBA00004127"/>
    </source>
</evidence>